<accession>A0AC61QMH9</accession>
<organism evidence="1 2">
    <name type="scientific">Palleniella muris</name>
    <dbReference type="NCBI Taxonomy" id="3038145"/>
    <lineage>
        <taxon>Bacteria</taxon>
        <taxon>Pseudomonadati</taxon>
        <taxon>Bacteroidota</taxon>
        <taxon>Bacteroidia</taxon>
        <taxon>Bacteroidales</taxon>
        <taxon>Prevotellaceae</taxon>
        <taxon>Palleniella</taxon>
    </lineage>
</organism>
<dbReference type="Proteomes" id="UP000308886">
    <property type="component" value="Unassembled WGS sequence"/>
</dbReference>
<reference evidence="1" key="1">
    <citation type="submission" date="2019-04" db="EMBL/GenBank/DDBJ databases">
        <title>Microbes associate with the intestines of laboratory mice.</title>
        <authorList>
            <person name="Navarre W."/>
            <person name="Wong E."/>
            <person name="Huang K."/>
            <person name="Tropini C."/>
            <person name="Ng K."/>
            <person name="Yu B."/>
        </authorList>
    </citation>
    <scope>NUCLEOTIDE SEQUENCE</scope>
    <source>
        <strain evidence="1">NM73_A23</strain>
    </source>
</reference>
<name>A0AC61QMH9_9BACT</name>
<evidence type="ECO:0000313" key="2">
    <source>
        <dbReference type="Proteomes" id="UP000308886"/>
    </source>
</evidence>
<evidence type="ECO:0000313" key="1">
    <source>
        <dbReference type="EMBL" id="TGX80512.1"/>
    </source>
</evidence>
<keyword evidence="2" id="KW-1185">Reference proteome</keyword>
<sequence length="182" mass="20090">MQTIDFTAVFNAVTTEAEVQSLMAKLVEGALKAGHERIAEFGKPESKGKKKTVVTVETKAKEYKTTTERKPVEERRKERAAYIRACKPGSSVEVTVKDFRTKQDIQKSVSIPTKAQLKELDLKAVDYSESSFVVVGNTKEIKDYLKHILGGTFNPCLSCGAGWVFAKNVQGDAVMEVLSLTI</sequence>
<protein>
    <submittedName>
        <fullName evidence="1">Uncharacterized protein</fullName>
    </submittedName>
</protein>
<dbReference type="EMBL" id="SRZC01000025">
    <property type="protein sequence ID" value="TGX80512.1"/>
    <property type="molecule type" value="Genomic_DNA"/>
</dbReference>
<gene>
    <name evidence="1" type="ORF">E5358_12715</name>
</gene>
<comment type="caution">
    <text evidence="1">The sequence shown here is derived from an EMBL/GenBank/DDBJ whole genome shotgun (WGS) entry which is preliminary data.</text>
</comment>
<proteinExistence type="predicted"/>